<keyword evidence="3" id="KW-0732">Signal</keyword>
<proteinExistence type="predicted"/>
<feature type="compositionally biased region" description="Low complexity" evidence="2">
    <location>
        <begin position="933"/>
        <end position="957"/>
    </location>
</feature>
<evidence type="ECO:0000256" key="1">
    <source>
        <dbReference type="SAM" id="Coils"/>
    </source>
</evidence>
<reference evidence="4" key="1">
    <citation type="submission" date="2024-06" db="EMBL/GenBank/DDBJ databases">
        <title>Streptomyces sp. strain HUAS MG91 genome sequences.</title>
        <authorList>
            <person name="Mo P."/>
        </authorList>
    </citation>
    <scope>NUCLEOTIDE SEQUENCE</scope>
    <source>
        <strain evidence="4">HUAS MG91</strain>
    </source>
</reference>
<dbReference type="EMBL" id="CP159534">
    <property type="protein sequence ID" value="XCJ74562.1"/>
    <property type="molecule type" value="Genomic_DNA"/>
</dbReference>
<feature type="compositionally biased region" description="Low complexity" evidence="2">
    <location>
        <begin position="566"/>
        <end position="580"/>
    </location>
</feature>
<feature type="coiled-coil region" evidence="1">
    <location>
        <begin position="707"/>
        <end position="748"/>
    </location>
</feature>
<name>A0AAU8J1E0_9ACTN</name>
<accession>A0AAU8J1E0</accession>
<evidence type="ECO:0000256" key="3">
    <source>
        <dbReference type="SAM" id="SignalP"/>
    </source>
</evidence>
<feature type="region of interest" description="Disordered" evidence="2">
    <location>
        <begin position="498"/>
        <end position="584"/>
    </location>
</feature>
<feature type="compositionally biased region" description="Basic and acidic residues" evidence="2">
    <location>
        <begin position="972"/>
        <end position="987"/>
    </location>
</feature>
<dbReference type="InterPro" id="IPR006311">
    <property type="entry name" value="TAT_signal"/>
</dbReference>
<organism evidence="4">
    <name type="scientific">Streptomyces tabacisoli</name>
    <dbReference type="NCBI Taxonomy" id="3156398"/>
    <lineage>
        <taxon>Bacteria</taxon>
        <taxon>Bacillati</taxon>
        <taxon>Actinomycetota</taxon>
        <taxon>Actinomycetes</taxon>
        <taxon>Kitasatosporales</taxon>
        <taxon>Streptomycetaceae</taxon>
        <taxon>Streptomyces</taxon>
    </lineage>
</organism>
<feature type="compositionally biased region" description="Basic and acidic residues" evidence="2">
    <location>
        <begin position="920"/>
        <end position="932"/>
    </location>
</feature>
<sequence length="1280" mass="133309">MRETRYEVRRQFAQRGFAATALATAAAVLAGLMHAAPAAADEPGDNPADPYQRTVRISLGAQARQDRCQVARAVHYGGPEMKALAGTRLAGSDADLRKVVADWTFGELGQAQDRDKAAGLDYLNTFRARQAKLDADNKPYAATNSQGGRDYHAPEFGGDIVAFTVGTQQDLYYRTWENPTPPAGKASVDKAKEIFDDLSTPDDAWATAYKPFAGDELFGVGGKGPSSANDIATFLRFGGFPTKAPEPDSLEFRSEVEALKVAWAGCDSANPIDHYRVLTGPVTQAYTEWEAEYAGQAPMRKAIGAAELSASKEVRTATDAMVEAIRQAWQADQILYWQKYWAAHKDSINYPKPAAFTTASASLSKLKVSVVSQVKVADEAVARAKTASDTVTTQQTAAWTVADNAKLPRGRGLMQAQQSVQVTKASYAAAQAAAKTALTASNAVKATAADAQTLLALAKTQSHALNTEFRKAAALEAMNQAKAAAAAADQQAKDAAANAATAKKARETAEKAEQTARTGAAEAKRQRGIAETEKATAERERDNAARERKKAGDAEARAQTERDAAGRALASAQTAGATASDKLAEAEAAERRAYDARNTAVRAERDRDATASRAAALEAAAAAAEGSDAAVETRQAATEARTAANSAASAATRARSAADDASAAAVNARAAATRSDAAAQRSRAAAEASWAAYTKTHQAAQTAHAAAAEAIDAAGAAKQNADNAEVEAKKAQAAAIKARQEATAAQAESVRTALWAAKTAGYAYATGQAAQAARDAANAVAKAADTAIAVGSPYRETDTSAAFAVLVGQTSKTLAEQQASAAKAKADEANKAAADAKALADKAAGDAKIALQAAADAAGYAVQALKSVAAARASAAAAATDAAAAKKADANAQQYDIQAGTDAVAAGNAANDAESAAAQADREATDAERDAASARQAASAAEADASAAGTVATAAESDATRAETAASNADGAAKDADAAATRAEEAERKRLAELRKERADAAPDMGPELSQDEEAILLRMCGQECVDQYRAARALAGQDLLAWVKENGGAILLDFIGWTDLKNCLTKGDPESCLWTLVNAVSAAIPLTKIPAVGKAIVRITGGVVGFFEKSAKAKKVIKNLEKIIEKAKKEPDLPSCVKKPLKSAATARTASFAAAASAADGPDICGYDPGDELPFEILDKIDETYGPDVSDGVEYQWRRMMGDSKEAKDHNIPGVGRDLDSMAKYFEKWRGKGTHKDSKTGNPVAYDEDKGCIVIITSRFIHAYKMTEADFLSGRYVKN</sequence>
<dbReference type="AlphaFoldDB" id="A0AAU8J1E0"/>
<feature type="region of interest" description="Disordered" evidence="2">
    <location>
        <begin position="912"/>
        <end position="987"/>
    </location>
</feature>
<feature type="chain" id="PRO_5043425948" evidence="3">
    <location>
        <begin position="41"/>
        <end position="1280"/>
    </location>
</feature>
<dbReference type="RefSeq" id="WP_353946002.1">
    <property type="nucleotide sequence ID" value="NZ_CP159534.1"/>
</dbReference>
<feature type="signal peptide" evidence="3">
    <location>
        <begin position="1"/>
        <end position="40"/>
    </location>
</feature>
<protein>
    <submittedName>
        <fullName evidence="4">Uncharacterized protein</fullName>
    </submittedName>
</protein>
<feature type="compositionally biased region" description="Basic and acidic residues" evidence="2">
    <location>
        <begin position="522"/>
        <end position="565"/>
    </location>
</feature>
<keyword evidence="1" id="KW-0175">Coiled coil</keyword>
<evidence type="ECO:0000256" key="2">
    <source>
        <dbReference type="SAM" id="MobiDB-lite"/>
    </source>
</evidence>
<gene>
    <name evidence="4" type="ORF">ABII15_33355</name>
</gene>
<feature type="compositionally biased region" description="Basic and acidic residues" evidence="2">
    <location>
        <begin position="504"/>
        <end position="514"/>
    </location>
</feature>
<dbReference type="PROSITE" id="PS51318">
    <property type="entry name" value="TAT"/>
    <property type="match status" value="1"/>
</dbReference>
<feature type="coiled-coil region" evidence="1">
    <location>
        <begin position="812"/>
        <end position="839"/>
    </location>
</feature>
<dbReference type="KEGG" id="stac:ABII15_33355"/>
<evidence type="ECO:0000313" key="4">
    <source>
        <dbReference type="EMBL" id="XCJ74562.1"/>
    </source>
</evidence>